<gene>
    <name evidence="1" type="primary">YKU80</name>
    <name evidence="1" type="ORF">LOY88_001496</name>
</gene>
<keyword evidence="1" id="KW-0547">Nucleotide-binding</keyword>
<keyword evidence="1" id="KW-0067">ATP-binding</keyword>
<comment type="caution">
    <text evidence="1">The sequence shown here is derived from an EMBL/GenBank/DDBJ whole genome shotgun (WGS) entry which is preliminary data.</text>
</comment>
<keyword evidence="1" id="KW-0347">Helicase</keyword>
<accession>A0ACB8V1X0</accession>
<proteinExistence type="predicted"/>
<evidence type="ECO:0000313" key="1">
    <source>
        <dbReference type="EMBL" id="KAI2390672.1"/>
    </source>
</evidence>
<protein>
    <submittedName>
        <fullName evidence="1">ATP-dependent DNA helicase yku80</fullName>
    </submittedName>
</protein>
<reference evidence="1" key="1">
    <citation type="journal article" date="2022" name="bioRxiv">
        <title>Population genetic analysis of Ophidiomyces ophidiicola, the causative agent of snake fungal disease, indicates recent introductions to the USA.</title>
        <authorList>
            <person name="Ladner J.T."/>
            <person name="Palmer J.M."/>
            <person name="Ettinger C.L."/>
            <person name="Stajich J.E."/>
            <person name="Farrell T.M."/>
            <person name="Glorioso B.M."/>
            <person name="Lawson B."/>
            <person name="Price S.J."/>
            <person name="Stengle A.G."/>
            <person name="Grear D.A."/>
            <person name="Lorch J.M."/>
        </authorList>
    </citation>
    <scope>NUCLEOTIDE SEQUENCE</scope>
    <source>
        <strain evidence="1">NWHC 24266-5</strain>
    </source>
</reference>
<dbReference type="EMBL" id="JALBCA010000016">
    <property type="protein sequence ID" value="KAI2390672.1"/>
    <property type="molecule type" value="Genomic_DNA"/>
</dbReference>
<organism evidence="1">
    <name type="scientific">Ophidiomyces ophidiicola</name>
    <dbReference type="NCBI Taxonomy" id="1387563"/>
    <lineage>
        <taxon>Eukaryota</taxon>
        <taxon>Fungi</taxon>
        <taxon>Dikarya</taxon>
        <taxon>Ascomycota</taxon>
        <taxon>Pezizomycotina</taxon>
        <taxon>Eurotiomycetes</taxon>
        <taxon>Eurotiomycetidae</taxon>
        <taxon>Onygenales</taxon>
        <taxon>Onygenaceae</taxon>
        <taxon>Ophidiomyces</taxon>
    </lineage>
</organism>
<name>A0ACB8V1X0_9EURO</name>
<keyword evidence="1" id="KW-0378">Hydrolase</keyword>
<sequence>MADKEATVYIVDVGKSMGECHNGRSISDLDWTMLYTWDKITTTVATGRKTATIGVIGLNTDDSLNPIINDSGDQSYAHLSVYQELGQMLMPDIRNLRNLIKPSNTNQGDAISSIVLGIDMIVRYCRRLKYKRKIILLTNGKGAMDTDDTSKIIEKIKEEGIELVILGVDFDDPESGFKEEDKNSLKAENESFFKQLVEDCEGMYGTISQAIDEMATPRVKVVRGIPSFKGDLKLGDSVAYDTALTVQVERYYRTYVARPPTASAFVISTATSKEHDTADSSMTIQNLESSNQDASSTSNLTSVRNVRSYQVDDKTSPSGKKDVEREDLAKGYEYGRTAVHISTSDENITRLDTEAALEFIGFIASGNYDRYMNMSTANVIIAQKTNDKAILALSAIIHALFEVDCYAIGRLVAKNGNAPLLVLLAPSIEPDFECLLEVQLPFAEDVRSYRFPPLDKIITVSGKVVTEHRNLPSQNLLDTMGKYVQDMDLSELDDSGDPDESMAMEDCFSPLLHRIDQAIRWRAIHPTEPLPVLPKVLQKLSKPANSILEKSKDSLDDLIVASAVKKVPPKMKGRKRNRDAEKPLSGLNVDELLRGEKRLRISPENPIPEFKQTLANSEDIRAIGDAVKQMSSIIEGQIKHSLGDMNYDRAIEAIGTMREELVAYEEPGLYNDFIREMKKRLLDDQLGGDRREMWWLIRKNRLGLIDKKSLDISDVTEEEAREASTVTFRFLSSNLIPV</sequence>